<sequence>MAKCCKTPPELNSLGRMWYCVFVVCTFLYLLIDAVKRYTYYNTTEWPEDGKPSTQLTFYIILITISLLAILAFVPTQILQIGNAPNDDKKLGKKQHEKKFDMGYDARKGPGRARRMLKHVGPVGATLHVFSAFCLLLPILLLQSAEIEQSRLPAEAIWSTELDFIFGSSYKSVALVTDFEAMSTPVPTAAKEVTAYNFYANPSVSIAFLNYLIPLFLYAVRFADIFSITHRLFSVIFATELVLIAINKNVAKQEAIMRAMKQLQSTEDTGSLDRRMQKNPLHKSQDSLNRERDTLKKQSPKVQSAHTAGTLPKASPALPAKKSDSKRNSLASASSKDAEIQG</sequence>
<keyword evidence="2" id="KW-1133">Transmembrane helix</keyword>
<protein>
    <submittedName>
        <fullName evidence="4">Uncharacterized protein LOC102805948</fullName>
    </submittedName>
</protein>
<dbReference type="GeneID" id="102805948"/>
<proteinExistence type="predicted"/>
<keyword evidence="3" id="KW-1185">Reference proteome</keyword>
<keyword evidence="2" id="KW-0812">Transmembrane</keyword>
<feature type="region of interest" description="Disordered" evidence="1">
    <location>
        <begin position="266"/>
        <end position="342"/>
    </location>
</feature>
<dbReference type="InterPro" id="IPR053291">
    <property type="entry name" value="Ommatidial_diff-associated"/>
</dbReference>
<name>A0ABM0MSJ2_SACKO</name>
<evidence type="ECO:0000256" key="2">
    <source>
        <dbReference type="SAM" id="Phobius"/>
    </source>
</evidence>
<gene>
    <name evidence="4" type="primary">LOC102805948</name>
</gene>
<dbReference type="RefSeq" id="XP_006822983.1">
    <property type="nucleotide sequence ID" value="XM_006822920.1"/>
</dbReference>
<evidence type="ECO:0000256" key="1">
    <source>
        <dbReference type="SAM" id="MobiDB-lite"/>
    </source>
</evidence>
<dbReference type="Proteomes" id="UP000694865">
    <property type="component" value="Unplaced"/>
</dbReference>
<evidence type="ECO:0000313" key="3">
    <source>
        <dbReference type="Proteomes" id="UP000694865"/>
    </source>
</evidence>
<dbReference type="PANTHER" id="PTHR21579:SF20">
    <property type="entry name" value="PROTEIN TINCAR"/>
    <property type="match status" value="1"/>
</dbReference>
<feature type="transmembrane region" description="Helical" evidence="2">
    <location>
        <begin position="123"/>
        <end position="142"/>
    </location>
</feature>
<keyword evidence="2" id="KW-0472">Membrane</keyword>
<feature type="transmembrane region" description="Helical" evidence="2">
    <location>
        <begin position="16"/>
        <end position="35"/>
    </location>
</feature>
<accession>A0ABM0MSJ2</accession>
<feature type="transmembrane region" description="Helical" evidence="2">
    <location>
        <begin position="56"/>
        <end position="74"/>
    </location>
</feature>
<reference evidence="4" key="1">
    <citation type="submission" date="2025-08" db="UniProtKB">
        <authorList>
            <consortium name="RefSeq"/>
        </authorList>
    </citation>
    <scope>IDENTIFICATION</scope>
    <source>
        <tissue evidence="4">Testes</tissue>
    </source>
</reference>
<feature type="compositionally biased region" description="Basic and acidic residues" evidence="1">
    <location>
        <begin position="283"/>
        <end position="296"/>
    </location>
</feature>
<evidence type="ECO:0000313" key="4">
    <source>
        <dbReference type="RefSeq" id="XP_006822983.1"/>
    </source>
</evidence>
<organism evidence="3 4">
    <name type="scientific">Saccoglossus kowalevskii</name>
    <name type="common">Acorn worm</name>
    <dbReference type="NCBI Taxonomy" id="10224"/>
    <lineage>
        <taxon>Eukaryota</taxon>
        <taxon>Metazoa</taxon>
        <taxon>Hemichordata</taxon>
        <taxon>Enteropneusta</taxon>
        <taxon>Harrimaniidae</taxon>
        <taxon>Saccoglossus</taxon>
    </lineage>
</organism>
<feature type="transmembrane region" description="Helical" evidence="2">
    <location>
        <begin position="198"/>
        <end position="220"/>
    </location>
</feature>
<feature type="transmembrane region" description="Helical" evidence="2">
    <location>
        <begin position="232"/>
        <end position="251"/>
    </location>
</feature>
<dbReference type="PANTHER" id="PTHR21579">
    <property type="entry name" value="PROTEIN TINCAR"/>
    <property type="match status" value="1"/>
</dbReference>